<evidence type="ECO:0000256" key="3">
    <source>
        <dbReference type="SAM" id="Phobius"/>
    </source>
</evidence>
<dbReference type="AlphaFoldDB" id="A0A0D6X9P1"/>
<comment type="caution">
    <text evidence="4">The sequence shown here is derived from an EMBL/GenBank/DDBJ whole genome shotgun (WGS) entry which is preliminary data.</text>
</comment>
<evidence type="ECO:0000313" key="5">
    <source>
        <dbReference type="Proteomes" id="UP000030364"/>
    </source>
</evidence>
<feature type="transmembrane region" description="Helical" evidence="3">
    <location>
        <begin position="230"/>
        <end position="248"/>
    </location>
</feature>
<organism evidence="4 5">
    <name type="scientific">Thermus filiformis</name>
    <dbReference type="NCBI Taxonomy" id="276"/>
    <lineage>
        <taxon>Bacteria</taxon>
        <taxon>Thermotogati</taxon>
        <taxon>Deinococcota</taxon>
        <taxon>Deinococci</taxon>
        <taxon>Thermales</taxon>
        <taxon>Thermaceae</taxon>
        <taxon>Thermus</taxon>
    </lineage>
</organism>
<dbReference type="InterPro" id="IPR048254">
    <property type="entry name" value="CDP_ALCOHOL_P_TRANSF_CS"/>
</dbReference>
<dbReference type="GO" id="GO:0008654">
    <property type="term" value="P:phospholipid biosynthetic process"/>
    <property type="evidence" value="ECO:0007669"/>
    <property type="project" value="InterPro"/>
</dbReference>
<feature type="transmembrane region" description="Helical" evidence="3">
    <location>
        <begin position="43"/>
        <end position="70"/>
    </location>
</feature>
<accession>A0A0D6X9P1</accession>
<dbReference type="GO" id="GO:0016780">
    <property type="term" value="F:phosphotransferase activity, for other substituted phosphate groups"/>
    <property type="evidence" value="ECO:0007669"/>
    <property type="project" value="InterPro"/>
</dbReference>
<dbReference type="InterPro" id="IPR043130">
    <property type="entry name" value="CDP-OH_PTrfase_TM_dom"/>
</dbReference>
<keyword evidence="3" id="KW-1133">Transmembrane helix</keyword>
<evidence type="ECO:0000313" key="4">
    <source>
        <dbReference type="EMBL" id="KIX84624.1"/>
    </source>
</evidence>
<name>A0A0D6X9P1_THEFI</name>
<keyword evidence="3" id="KW-0472">Membrane</keyword>
<evidence type="ECO:0000256" key="1">
    <source>
        <dbReference type="ARBA" id="ARBA00022679"/>
    </source>
</evidence>
<dbReference type="RefSeq" id="WP_038066895.1">
    <property type="nucleotide sequence ID" value="NZ_JPSL02000038.1"/>
</dbReference>
<dbReference type="EMBL" id="JPSL02000038">
    <property type="protein sequence ID" value="KIX84624.1"/>
    <property type="molecule type" value="Genomic_DNA"/>
</dbReference>
<dbReference type="Gene3D" id="1.20.120.1760">
    <property type="match status" value="1"/>
</dbReference>
<dbReference type="PROSITE" id="PS00379">
    <property type="entry name" value="CDP_ALCOHOL_P_TRANSF"/>
    <property type="match status" value="1"/>
</dbReference>
<keyword evidence="3" id="KW-0812">Transmembrane</keyword>
<dbReference type="InterPro" id="IPR000462">
    <property type="entry name" value="CDP-OH_P_trans"/>
</dbReference>
<keyword evidence="5" id="KW-1185">Reference proteome</keyword>
<proteinExistence type="inferred from homology"/>
<dbReference type="STRING" id="276.THFILI_05255"/>
<comment type="similarity">
    <text evidence="2">Belongs to the CDP-alcohol phosphatidyltransferase class-I family.</text>
</comment>
<feature type="transmembrane region" description="Helical" evidence="3">
    <location>
        <begin position="202"/>
        <end position="224"/>
    </location>
</feature>
<dbReference type="GO" id="GO:0016020">
    <property type="term" value="C:membrane"/>
    <property type="evidence" value="ECO:0007669"/>
    <property type="project" value="InterPro"/>
</dbReference>
<protein>
    <submittedName>
        <fullName evidence="4">CDP-alcohol phosphatidyltransferase</fullName>
    </submittedName>
</protein>
<dbReference type="Proteomes" id="UP000030364">
    <property type="component" value="Unassembled WGS sequence"/>
</dbReference>
<feature type="transmembrane region" description="Helical" evidence="3">
    <location>
        <begin position="12"/>
        <end position="31"/>
    </location>
</feature>
<keyword evidence="1 2" id="KW-0808">Transferase</keyword>
<gene>
    <name evidence="4" type="ORF">THFILI_05255</name>
</gene>
<evidence type="ECO:0000256" key="2">
    <source>
        <dbReference type="RuleBase" id="RU003750"/>
    </source>
</evidence>
<reference evidence="4 5" key="1">
    <citation type="journal article" date="2015" name="Genome Announc.">
        <title>Draft Genome Sequence of the Thermophile Thermus filiformis ATCC 43280, Producer of Carotenoid-(Di)glucoside-Branched Fatty Acid (Di)esters and Source of Hyperthermostable Enzymes of Biotechnological Interest.</title>
        <authorList>
            <person name="Mandelli F."/>
            <person name="Oliveira Ramires B."/>
            <person name="Couger M.B."/>
            <person name="Paixao D.A."/>
            <person name="Camilo C.M."/>
            <person name="Polikarpov I."/>
            <person name="Prade R."/>
            <person name="Riano-Pachon D.M."/>
            <person name="Squina F.M."/>
        </authorList>
    </citation>
    <scope>NUCLEOTIDE SEQUENCE [LARGE SCALE GENOMIC DNA]</scope>
    <source>
        <strain evidence="4 5">ATCC 43280</strain>
    </source>
</reference>
<sequence length="261" mass="29658">MVPGGKNRPVQEFLNVLIYRPLAHLVVRLLLPTPVRPHHLVLLHTGLVLVAALLIARGGGDLVAALLLQLKTVLDNADGQLARLRKEESELGRYLDSGMDLLGNAALFLAFYLREGEGGLVLLGFLVFTLTQAWDFNLEYLYRKARNEPFRPQVQDPPSFWLRLFRGLYALAYAPQDWLVRSLEEGLCRWLRLDPLRFWDELAVASVVNFGLTTHLFFMGLFLALGQIRAYLLFLLLLPVYLVGVYVWRIRRSIPSPRSGP</sequence>
<dbReference type="Pfam" id="PF01066">
    <property type="entry name" value="CDP-OH_P_transf"/>
    <property type="match status" value="1"/>
</dbReference>
<dbReference type="OrthoDB" id="34163at2"/>